<name>A0A4Z1IX15_9HELO</name>
<comment type="caution">
    <text evidence="1">The sequence shown here is derived from an EMBL/GenBank/DDBJ whole genome shotgun (WGS) entry which is preliminary data.</text>
</comment>
<accession>A0A4Z1IX15</accession>
<dbReference type="Proteomes" id="UP000297527">
    <property type="component" value="Unassembled WGS sequence"/>
</dbReference>
<sequence>MDIAEFDRPIVVLNVSKRSDPNPLIQLITLTSYCGRHDSYIEERTTNGSSIPLGFRIRHAFELNLSRFDAYNWGQARPGDYRLTRRSYLHLMKRLGSHANTFHPTSRINNRLLQAPSPVPPPPTQQLQTVNRRRENNLYASLEPEECCP</sequence>
<reference evidence="1 2" key="1">
    <citation type="submission" date="2017-12" db="EMBL/GenBank/DDBJ databases">
        <title>Comparative genomics of Botrytis spp.</title>
        <authorList>
            <person name="Valero-Jimenez C.A."/>
            <person name="Tapia P."/>
            <person name="Veloso J."/>
            <person name="Silva-Moreno E."/>
            <person name="Staats M."/>
            <person name="Valdes J.H."/>
            <person name="Van Kan J.A.L."/>
        </authorList>
    </citation>
    <scope>NUCLEOTIDE SEQUENCE [LARGE SCALE GENOMIC DNA]</scope>
    <source>
        <strain evidence="1 2">MUCL11595</strain>
    </source>
</reference>
<evidence type="ECO:0000313" key="2">
    <source>
        <dbReference type="Proteomes" id="UP000297527"/>
    </source>
</evidence>
<protein>
    <submittedName>
        <fullName evidence="1">Uncharacterized protein</fullName>
    </submittedName>
</protein>
<proteinExistence type="predicted"/>
<gene>
    <name evidence="1" type="ORF">BCON_0010g00350</name>
</gene>
<dbReference type="EMBL" id="PQXN01000010">
    <property type="protein sequence ID" value="TGO63870.1"/>
    <property type="molecule type" value="Genomic_DNA"/>
</dbReference>
<keyword evidence="2" id="KW-1185">Reference proteome</keyword>
<dbReference type="OrthoDB" id="3545866at2759"/>
<evidence type="ECO:0000313" key="1">
    <source>
        <dbReference type="EMBL" id="TGO63870.1"/>
    </source>
</evidence>
<dbReference type="AlphaFoldDB" id="A0A4Z1IX15"/>
<organism evidence="1 2">
    <name type="scientific">Botryotinia convoluta</name>
    <dbReference type="NCBI Taxonomy" id="54673"/>
    <lineage>
        <taxon>Eukaryota</taxon>
        <taxon>Fungi</taxon>
        <taxon>Dikarya</taxon>
        <taxon>Ascomycota</taxon>
        <taxon>Pezizomycotina</taxon>
        <taxon>Leotiomycetes</taxon>
        <taxon>Helotiales</taxon>
        <taxon>Sclerotiniaceae</taxon>
        <taxon>Botryotinia</taxon>
    </lineage>
</organism>